<feature type="transmembrane region" description="Helical" evidence="2">
    <location>
        <begin position="134"/>
        <end position="158"/>
    </location>
</feature>
<keyword evidence="2" id="KW-0472">Membrane</keyword>
<keyword evidence="2" id="KW-1133">Transmembrane helix</keyword>
<accession>A0A167RKZ4</accession>
<gene>
    <name evidence="3" type="ORF">CALVIDRAFT_221402</name>
</gene>
<name>A0A167RKZ4_CALVF</name>
<keyword evidence="2" id="KW-0812">Transmembrane</keyword>
<sequence>MPPQAVVSSTSAPEAPSATSTLPQSSAFQSGIVTSATSTAVHVSSTLVSVNVATTSMSSPTGTASVWKVTSTIMVGNTTVVVIEEPAGSLFSLSGDPTAIRNTSIPSGSVFTSLPSSTPGATSESPSGSQLSSWRAFLVAFFAIVFFFLFLRLGVYLLGRRAGQSAVIGSWPRWLQVLCCYRPREDEEDDSLASSTDMRQSYIEGGAEYSEELRRLRLSERLPLTGGIVSGPNAADLLPKMTQFHRTLVRL</sequence>
<evidence type="ECO:0000256" key="1">
    <source>
        <dbReference type="SAM" id="MobiDB-lite"/>
    </source>
</evidence>
<proteinExistence type="predicted"/>
<dbReference type="AlphaFoldDB" id="A0A167RKZ4"/>
<dbReference type="EMBL" id="KV417268">
    <property type="protein sequence ID" value="KZP01027.1"/>
    <property type="molecule type" value="Genomic_DNA"/>
</dbReference>
<feature type="compositionally biased region" description="Low complexity" evidence="1">
    <location>
        <begin position="8"/>
        <end position="23"/>
    </location>
</feature>
<reference evidence="3 4" key="1">
    <citation type="journal article" date="2016" name="Mol. Biol. Evol.">
        <title>Comparative Genomics of Early-Diverging Mushroom-Forming Fungi Provides Insights into the Origins of Lignocellulose Decay Capabilities.</title>
        <authorList>
            <person name="Nagy L.G."/>
            <person name="Riley R."/>
            <person name="Tritt A."/>
            <person name="Adam C."/>
            <person name="Daum C."/>
            <person name="Floudas D."/>
            <person name="Sun H."/>
            <person name="Yadav J.S."/>
            <person name="Pangilinan J."/>
            <person name="Larsson K.H."/>
            <person name="Matsuura K."/>
            <person name="Barry K."/>
            <person name="Labutti K."/>
            <person name="Kuo R."/>
            <person name="Ohm R.A."/>
            <person name="Bhattacharya S.S."/>
            <person name="Shirouzu T."/>
            <person name="Yoshinaga Y."/>
            <person name="Martin F.M."/>
            <person name="Grigoriev I.V."/>
            <person name="Hibbett D.S."/>
        </authorList>
    </citation>
    <scope>NUCLEOTIDE SEQUENCE [LARGE SCALE GENOMIC DNA]</scope>
    <source>
        <strain evidence="3 4">TUFC12733</strain>
    </source>
</reference>
<evidence type="ECO:0000313" key="4">
    <source>
        <dbReference type="Proteomes" id="UP000076738"/>
    </source>
</evidence>
<dbReference type="Proteomes" id="UP000076738">
    <property type="component" value="Unassembled WGS sequence"/>
</dbReference>
<evidence type="ECO:0000313" key="3">
    <source>
        <dbReference type="EMBL" id="KZP01027.1"/>
    </source>
</evidence>
<keyword evidence="4" id="KW-1185">Reference proteome</keyword>
<feature type="region of interest" description="Disordered" evidence="1">
    <location>
        <begin position="1"/>
        <end position="24"/>
    </location>
</feature>
<protein>
    <submittedName>
        <fullName evidence="3">Uncharacterized protein</fullName>
    </submittedName>
</protein>
<organism evidence="3 4">
    <name type="scientific">Calocera viscosa (strain TUFC12733)</name>
    <dbReference type="NCBI Taxonomy" id="1330018"/>
    <lineage>
        <taxon>Eukaryota</taxon>
        <taxon>Fungi</taxon>
        <taxon>Dikarya</taxon>
        <taxon>Basidiomycota</taxon>
        <taxon>Agaricomycotina</taxon>
        <taxon>Dacrymycetes</taxon>
        <taxon>Dacrymycetales</taxon>
        <taxon>Dacrymycetaceae</taxon>
        <taxon>Calocera</taxon>
    </lineage>
</organism>
<dbReference type="OrthoDB" id="10653626at2759"/>
<evidence type="ECO:0000256" key="2">
    <source>
        <dbReference type="SAM" id="Phobius"/>
    </source>
</evidence>